<dbReference type="WBParaSite" id="nRc.2.0.1.t38103-RA">
    <property type="protein sequence ID" value="nRc.2.0.1.t38103-RA"/>
    <property type="gene ID" value="nRc.2.0.1.g38103"/>
</dbReference>
<evidence type="ECO:0000313" key="1">
    <source>
        <dbReference type="Proteomes" id="UP000887565"/>
    </source>
</evidence>
<accession>A0A915KGZ7</accession>
<dbReference type="AlphaFoldDB" id="A0A915KGZ7"/>
<sequence>MKKKDGYFSDQKIQPRSLRAAIFETNIITHFGAQLNVQFFGHASRHRHGGHSTRLRTSHAFLLARPVFGAHEF</sequence>
<reference evidence="2" key="1">
    <citation type="submission" date="2022-11" db="UniProtKB">
        <authorList>
            <consortium name="WormBaseParasite"/>
        </authorList>
    </citation>
    <scope>IDENTIFICATION</scope>
</reference>
<dbReference type="Proteomes" id="UP000887565">
    <property type="component" value="Unplaced"/>
</dbReference>
<protein>
    <submittedName>
        <fullName evidence="2">Uncharacterized protein</fullName>
    </submittedName>
</protein>
<proteinExistence type="predicted"/>
<organism evidence="1 2">
    <name type="scientific">Romanomermis culicivorax</name>
    <name type="common">Nematode worm</name>
    <dbReference type="NCBI Taxonomy" id="13658"/>
    <lineage>
        <taxon>Eukaryota</taxon>
        <taxon>Metazoa</taxon>
        <taxon>Ecdysozoa</taxon>
        <taxon>Nematoda</taxon>
        <taxon>Enoplea</taxon>
        <taxon>Dorylaimia</taxon>
        <taxon>Mermithida</taxon>
        <taxon>Mermithoidea</taxon>
        <taxon>Mermithidae</taxon>
        <taxon>Romanomermis</taxon>
    </lineage>
</organism>
<name>A0A915KGZ7_ROMCU</name>
<keyword evidence="1" id="KW-1185">Reference proteome</keyword>
<evidence type="ECO:0000313" key="2">
    <source>
        <dbReference type="WBParaSite" id="nRc.2.0.1.t38103-RA"/>
    </source>
</evidence>